<dbReference type="AlphaFoldDB" id="A0A1G7D3D7"/>
<dbReference type="Proteomes" id="UP000182744">
    <property type="component" value="Unassembled WGS sequence"/>
</dbReference>
<sequence length="251" mass="27640">MASPRTAKLFLMDGSPSGRIKCSLDNWVGKVFLIPRTEIARSRDREELAQTGVYLLFGADAESGEELLYVGQARERKNGKGVLGRVTEHLNDENLDYFTHAIMITDSDNALGPTEISYLENAFYQQAMRAGRVRVVNSQDPSPGNVTEEKEAELNEFISSAKILIGSLGYRVFDVVDDAKVATQKENDARPRVEPLLYLNSRGASGQGRQTTEGFVVLAGAKLREDMARSVPDLARKNRKNLQIGSVAAMS</sequence>
<dbReference type="Proteomes" id="UP001273799">
    <property type="component" value="Unassembled WGS sequence"/>
</dbReference>
<reference evidence="4" key="2">
    <citation type="submission" date="2016-10" db="EMBL/GenBank/DDBJ databases">
        <authorList>
            <person name="Varghese N."/>
        </authorList>
    </citation>
    <scope>NUCLEOTIDE SEQUENCE [LARGE SCALE GENOMIC DNA]</scope>
    <source>
        <strain evidence="4">DSM 20639</strain>
    </source>
</reference>
<dbReference type="RefSeq" id="WP_218122548.1">
    <property type="nucleotide sequence ID" value="NZ_FNAU01000009.1"/>
</dbReference>
<evidence type="ECO:0000313" key="4">
    <source>
        <dbReference type="Proteomes" id="UP000182744"/>
    </source>
</evidence>
<evidence type="ECO:0000313" key="3">
    <source>
        <dbReference type="EMBL" id="VDG77241.1"/>
    </source>
</evidence>
<dbReference type="CDD" id="cd10447">
    <property type="entry name" value="GIY-YIG_unchar_2"/>
    <property type="match status" value="1"/>
</dbReference>
<dbReference type="EMBL" id="FNAU01000009">
    <property type="protein sequence ID" value="SDE45476.1"/>
    <property type="molecule type" value="Genomic_DNA"/>
</dbReference>
<accession>A0A1G7D3D7</accession>
<dbReference type="EMBL" id="JAWNFU010000001">
    <property type="protein sequence ID" value="MDY5152826.1"/>
    <property type="molecule type" value="Genomic_DNA"/>
</dbReference>
<dbReference type="Proteomes" id="UP000269974">
    <property type="component" value="Unassembled WGS sequence"/>
</dbReference>
<evidence type="ECO:0000313" key="2">
    <source>
        <dbReference type="EMBL" id="SDE45476.1"/>
    </source>
</evidence>
<protein>
    <submittedName>
        <fullName evidence="1">GIY-YIG nuclease family protein</fullName>
    </submittedName>
    <submittedName>
        <fullName evidence="3">Methionine sulfoxide reductase A</fullName>
    </submittedName>
</protein>
<reference evidence="1" key="4">
    <citation type="submission" date="2023-10" db="EMBL/GenBank/DDBJ databases">
        <title>Whole Genome based description of the genera Actinobaculum and Actinotignum reveals a complex phylogenetic relationship within the species included in the genus Actinotignum.</title>
        <authorList>
            <person name="Jensen C.S."/>
            <person name="Dargis R."/>
            <person name="Kemp M."/>
            <person name="Christensen J.J."/>
        </authorList>
    </citation>
    <scope>NUCLEOTIDE SEQUENCE</scope>
    <source>
        <strain evidence="1">Actinobaculum_suis_CCUG19206T</strain>
    </source>
</reference>
<keyword evidence="4" id="KW-1185">Reference proteome</keyword>
<evidence type="ECO:0000313" key="5">
    <source>
        <dbReference type="Proteomes" id="UP000269974"/>
    </source>
</evidence>
<reference evidence="3 5" key="3">
    <citation type="submission" date="2018-11" db="EMBL/GenBank/DDBJ databases">
        <authorList>
            <consortium name="Pathogen Informatics"/>
        </authorList>
    </citation>
    <scope>NUCLEOTIDE SEQUENCE [LARGE SCALE GENOMIC DNA]</scope>
    <source>
        <strain evidence="3 5">NCTC10327</strain>
    </source>
</reference>
<evidence type="ECO:0000313" key="1">
    <source>
        <dbReference type="EMBL" id="MDY5152826.1"/>
    </source>
</evidence>
<organism evidence="2 4">
    <name type="scientific">Actinobaculum suis</name>
    <dbReference type="NCBI Taxonomy" id="1657"/>
    <lineage>
        <taxon>Bacteria</taxon>
        <taxon>Bacillati</taxon>
        <taxon>Actinomycetota</taxon>
        <taxon>Actinomycetes</taxon>
        <taxon>Actinomycetales</taxon>
        <taxon>Actinomycetaceae</taxon>
        <taxon>Actinobaculum</taxon>
    </lineage>
</organism>
<proteinExistence type="predicted"/>
<gene>
    <name evidence="3" type="ORF">NCTC10327_01855</name>
    <name evidence="1" type="ORF">R6G71_01995</name>
    <name evidence="2" type="ORF">SAMN05421878_10976</name>
</gene>
<dbReference type="EMBL" id="UYIO01000001">
    <property type="protein sequence ID" value="VDG77241.1"/>
    <property type="molecule type" value="Genomic_DNA"/>
</dbReference>
<name>A0A1G7D3D7_9ACTO</name>
<reference evidence="2" key="1">
    <citation type="submission" date="2016-10" db="EMBL/GenBank/DDBJ databases">
        <authorList>
            <person name="de Groot N.N."/>
        </authorList>
    </citation>
    <scope>NUCLEOTIDE SEQUENCE [LARGE SCALE GENOMIC DNA]</scope>
    <source>
        <strain evidence="2">DSM 20639</strain>
    </source>
</reference>